<dbReference type="Proteomes" id="UP000178912">
    <property type="component" value="Unassembled WGS sequence"/>
</dbReference>
<organism evidence="1 2">
    <name type="scientific">Rhynchosporium agropyri</name>
    <dbReference type="NCBI Taxonomy" id="914238"/>
    <lineage>
        <taxon>Eukaryota</taxon>
        <taxon>Fungi</taxon>
        <taxon>Dikarya</taxon>
        <taxon>Ascomycota</taxon>
        <taxon>Pezizomycotina</taxon>
        <taxon>Leotiomycetes</taxon>
        <taxon>Helotiales</taxon>
        <taxon>Ploettnerulaceae</taxon>
        <taxon>Rhynchosporium</taxon>
    </lineage>
</organism>
<gene>
    <name evidence="1" type="ORF">RAG0_14438</name>
</gene>
<sequence length="223" mass="25620">MREDTVDSMGRLQAADPVFNNGDWDGPEHLVTTTKSHDAYQLFAYGEINSSVTRIMASSVLGVTREFGAKGLHTLFPRIRYSRWTPLQAQLPWTNMRESTQKVSVPEVMTESSTCQQSEGYCRWYGHAPSCGTSHFSWGEYDGDEKFIATTEYHNRHQLLYAKDINEDCFDKYGTGCWSGYKRLWYKKTPYTLAETAESGLQHTFKTLIHPHQKELVEVKIEI</sequence>
<dbReference type="OrthoDB" id="5144678at2759"/>
<dbReference type="AlphaFoldDB" id="A0A1E1LH15"/>
<proteinExistence type="predicted"/>
<keyword evidence="2" id="KW-1185">Reference proteome</keyword>
<protein>
    <submittedName>
        <fullName evidence="1">Uncharacterized protein</fullName>
    </submittedName>
</protein>
<reference evidence="2" key="1">
    <citation type="submission" date="2016-03" db="EMBL/GenBank/DDBJ databases">
        <authorList>
            <person name="Guldener U."/>
        </authorList>
    </citation>
    <scope>NUCLEOTIDE SEQUENCE [LARGE SCALE GENOMIC DNA]</scope>
    <source>
        <strain evidence="2">04CH-RAC-A.6.1</strain>
    </source>
</reference>
<evidence type="ECO:0000313" key="2">
    <source>
        <dbReference type="Proteomes" id="UP000178912"/>
    </source>
</evidence>
<accession>A0A1E1LH15</accession>
<evidence type="ECO:0000313" key="1">
    <source>
        <dbReference type="EMBL" id="CZT09803.1"/>
    </source>
</evidence>
<name>A0A1E1LH15_9HELO</name>
<dbReference type="EMBL" id="FJUX01000120">
    <property type="protein sequence ID" value="CZT09803.1"/>
    <property type="molecule type" value="Genomic_DNA"/>
</dbReference>